<dbReference type="AlphaFoldDB" id="A0A167VVA2"/>
<dbReference type="EMBL" id="AZHB01000011">
    <property type="protein sequence ID" value="OAA63018.1"/>
    <property type="molecule type" value="Genomic_DNA"/>
</dbReference>
<proteinExistence type="predicted"/>
<feature type="compositionally biased region" description="Low complexity" evidence="1">
    <location>
        <begin position="75"/>
        <end position="84"/>
    </location>
</feature>
<dbReference type="Proteomes" id="UP000076744">
    <property type="component" value="Unassembled WGS sequence"/>
</dbReference>
<keyword evidence="3" id="KW-1185">Reference proteome</keyword>
<feature type="region of interest" description="Disordered" evidence="1">
    <location>
        <begin position="73"/>
        <end position="103"/>
    </location>
</feature>
<name>A0A167VVA2_CORFA</name>
<organism evidence="2 3">
    <name type="scientific">Cordyceps fumosorosea (strain ARSEF 2679)</name>
    <name type="common">Isaria fumosorosea</name>
    <dbReference type="NCBI Taxonomy" id="1081104"/>
    <lineage>
        <taxon>Eukaryota</taxon>
        <taxon>Fungi</taxon>
        <taxon>Dikarya</taxon>
        <taxon>Ascomycota</taxon>
        <taxon>Pezizomycotina</taxon>
        <taxon>Sordariomycetes</taxon>
        <taxon>Hypocreomycetidae</taxon>
        <taxon>Hypocreales</taxon>
        <taxon>Cordycipitaceae</taxon>
        <taxon>Cordyceps</taxon>
    </lineage>
</organism>
<reference evidence="2 3" key="1">
    <citation type="journal article" date="2016" name="Genome Biol. Evol.">
        <title>Divergent and convergent evolution of fungal pathogenicity.</title>
        <authorList>
            <person name="Shang Y."/>
            <person name="Xiao G."/>
            <person name="Zheng P."/>
            <person name="Cen K."/>
            <person name="Zhan S."/>
            <person name="Wang C."/>
        </authorList>
    </citation>
    <scope>NUCLEOTIDE SEQUENCE [LARGE SCALE GENOMIC DNA]</scope>
    <source>
        <strain evidence="2 3">ARSEF 2679</strain>
    </source>
</reference>
<dbReference type="GeneID" id="30021186"/>
<evidence type="ECO:0000313" key="3">
    <source>
        <dbReference type="Proteomes" id="UP000076744"/>
    </source>
</evidence>
<dbReference type="OrthoDB" id="5207784at2759"/>
<protein>
    <submittedName>
        <fullName evidence="2">Uncharacterized protein</fullName>
    </submittedName>
</protein>
<comment type="caution">
    <text evidence="2">The sequence shown here is derived from an EMBL/GenBank/DDBJ whole genome shotgun (WGS) entry which is preliminary data.</text>
</comment>
<gene>
    <name evidence="2" type="ORF">ISF_04894</name>
</gene>
<accession>A0A167VVA2</accession>
<evidence type="ECO:0000256" key="1">
    <source>
        <dbReference type="SAM" id="MobiDB-lite"/>
    </source>
</evidence>
<sequence length="285" mass="30280">MTKSHDEQPPSYDSCVASTSSDPLEEPVLLVLVGQSIRAGSAAGAPLFETNRGVANLGHATTCVELRRVERRVDSSSSSSGGLEAVEDAKEFGGDDGEAATTTTPRVKVRRRHVMDLVHPTGKGGTVTSVGEAMTGTPGYYAKPWTKMTYPGVWGLKKASSLLGMRGGGGWQVLPVKEKAKYGEPRFEDGKGGVEVLFRVVKAAGGGSYEWRTGGEGDGRLLAVEELGEGEGEGDDGNGKEHRLRTTTGMERSLMDVLVAMWCCRIWEESAAAQPPVHEGLDKGE</sequence>
<evidence type="ECO:0000313" key="2">
    <source>
        <dbReference type="EMBL" id="OAA63018.1"/>
    </source>
</evidence>
<feature type="region of interest" description="Disordered" evidence="1">
    <location>
        <begin position="1"/>
        <end position="20"/>
    </location>
</feature>
<dbReference type="RefSeq" id="XP_018704225.1">
    <property type="nucleotide sequence ID" value="XM_018848499.1"/>
</dbReference>